<dbReference type="AlphaFoldDB" id="B4PMN9"/>
<name>B4PMN9_DROYA</name>
<keyword evidence="3" id="KW-1185">Reference proteome</keyword>
<protein>
    <recommendedName>
        <fullName evidence="4">MD-2-related lipid-recognition domain-containing protein</fullName>
    </recommendedName>
</protein>
<dbReference type="PANTHER" id="PTHR20898:SF0">
    <property type="entry name" value="DAEDALUS ON 3-RELATED"/>
    <property type="match status" value="1"/>
</dbReference>
<reference evidence="2 3" key="1">
    <citation type="journal article" date="2007" name="Nature">
        <title>Evolution of genes and genomes on the Drosophila phylogeny.</title>
        <authorList>
            <consortium name="Drosophila 12 Genomes Consortium"/>
            <person name="Clark A.G."/>
            <person name="Eisen M.B."/>
            <person name="Smith D.R."/>
            <person name="Bergman C.M."/>
            <person name="Oliver B."/>
            <person name="Markow T.A."/>
            <person name="Kaufman T.C."/>
            <person name="Kellis M."/>
            <person name="Gelbart W."/>
            <person name="Iyer V.N."/>
            <person name="Pollard D.A."/>
            <person name="Sackton T.B."/>
            <person name="Larracuente A.M."/>
            <person name="Singh N.D."/>
            <person name="Abad J.P."/>
            <person name="Abt D.N."/>
            <person name="Adryan B."/>
            <person name="Aguade M."/>
            <person name="Akashi H."/>
            <person name="Anderson W.W."/>
            <person name="Aquadro C.F."/>
            <person name="Ardell D.H."/>
            <person name="Arguello R."/>
            <person name="Artieri C.G."/>
            <person name="Barbash D.A."/>
            <person name="Barker D."/>
            <person name="Barsanti P."/>
            <person name="Batterham P."/>
            <person name="Batzoglou S."/>
            <person name="Begun D."/>
            <person name="Bhutkar A."/>
            <person name="Blanco E."/>
            <person name="Bosak S.A."/>
            <person name="Bradley R.K."/>
            <person name="Brand A.D."/>
            <person name="Brent M.R."/>
            <person name="Brooks A.N."/>
            <person name="Brown R.H."/>
            <person name="Butlin R.K."/>
            <person name="Caggese C."/>
            <person name="Calvi B.R."/>
            <person name="Bernardo de Carvalho A."/>
            <person name="Caspi A."/>
            <person name="Castrezana S."/>
            <person name="Celniker S.E."/>
            <person name="Chang J.L."/>
            <person name="Chapple C."/>
            <person name="Chatterji S."/>
            <person name="Chinwalla A."/>
            <person name="Civetta A."/>
            <person name="Clifton S.W."/>
            <person name="Comeron J.M."/>
            <person name="Costello J.C."/>
            <person name="Coyne J.A."/>
            <person name="Daub J."/>
            <person name="David R.G."/>
            <person name="Delcher A.L."/>
            <person name="Delehaunty K."/>
            <person name="Do C.B."/>
            <person name="Ebling H."/>
            <person name="Edwards K."/>
            <person name="Eickbush T."/>
            <person name="Evans J.D."/>
            <person name="Filipski A."/>
            <person name="Findeiss S."/>
            <person name="Freyhult E."/>
            <person name="Fulton L."/>
            <person name="Fulton R."/>
            <person name="Garcia A.C."/>
            <person name="Gardiner A."/>
            <person name="Garfield D.A."/>
            <person name="Garvin B.E."/>
            <person name="Gibson G."/>
            <person name="Gilbert D."/>
            <person name="Gnerre S."/>
            <person name="Godfrey J."/>
            <person name="Good R."/>
            <person name="Gotea V."/>
            <person name="Gravely B."/>
            <person name="Greenberg A.J."/>
            <person name="Griffiths-Jones S."/>
            <person name="Gross S."/>
            <person name="Guigo R."/>
            <person name="Gustafson E.A."/>
            <person name="Haerty W."/>
            <person name="Hahn M.W."/>
            <person name="Halligan D.L."/>
            <person name="Halpern A.L."/>
            <person name="Halter G.M."/>
            <person name="Han M.V."/>
            <person name="Heger A."/>
            <person name="Hillier L."/>
            <person name="Hinrichs A.S."/>
            <person name="Holmes I."/>
            <person name="Hoskins R.A."/>
            <person name="Hubisz M.J."/>
            <person name="Hultmark D."/>
            <person name="Huntley M.A."/>
            <person name="Jaffe D.B."/>
            <person name="Jagadeeshan S."/>
            <person name="Jeck W.R."/>
            <person name="Johnson J."/>
            <person name="Jones C.D."/>
            <person name="Jordan W.C."/>
            <person name="Karpen G.H."/>
            <person name="Kataoka E."/>
            <person name="Keightley P.D."/>
            <person name="Kheradpour P."/>
            <person name="Kirkness E.F."/>
            <person name="Koerich L.B."/>
            <person name="Kristiansen K."/>
            <person name="Kudrna D."/>
            <person name="Kulathinal R.J."/>
            <person name="Kumar S."/>
            <person name="Kwok R."/>
            <person name="Lander E."/>
            <person name="Langley C.H."/>
            <person name="Lapoint R."/>
            <person name="Lazzaro B.P."/>
            <person name="Lee S.J."/>
            <person name="Levesque L."/>
            <person name="Li R."/>
            <person name="Lin C.F."/>
            <person name="Lin M.F."/>
            <person name="Lindblad-Toh K."/>
            <person name="Llopart A."/>
            <person name="Long M."/>
            <person name="Low L."/>
            <person name="Lozovsky E."/>
            <person name="Lu J."/>
            <person name="Luo M."/>
            <person name="Machado C.A."/>
            <person name="Makalowski W."/>
            <person name="Marzo M."/>
            <person name="Matsuda M."/>
            <person name="Matzkin L."/>
            <person name="McAllister B."/>
            <person name="McBride C.S."/>
            <person name="McKernan B."/>
            <person name="McKernan K."/>
            <person name="Mendez-Lago M."/>
            <person name="Minx P."/>
            <person name="Mollenhauer M.U."/>
            <person name="Montooth K."/>
            <person name="Mount S.M."/>
            <person name="Mu X."/>
            <person name="Myers E."/>
            <person name="Negre B."/>
            <person name="Newfeld S."/>
            <person name="Nielsen R."/>
            <person name="Noor M.A."/>
            <person name="O'Grady P."/>
            <person name="Pachter L."/>
            <person name="Papaceit M."/>
            <person name="Parisi M.J."/>
            <person name="Parisi M."/>
            <person name="Parts L."/>
            <person name="Pedersen J.S."/>
            <person name="Pesole G."/>
            <person name="Phillippy A.M."/>
            <person name="Ponting C.P."/>
            <person name="Pop M."/>
            <person name="Porcelli D."/>
            <person name="Powell J.R."/>
            <person name="Prohaska S."/>
            <person name="Pruitt K."/>
            <person name="Puig M."/>
            <person name="Quesneville H."/>
            <person name="Ram K.R."/>
            <person name="Rand D."/>
            <person name="Rasmussen M.D."/>
            <person name="Reed L.K."/>
            <person name="Reenan R."/>
            <person name="Reily A."/>
            <person name="Remington K.A."/>
            <person name="Rieger T.T."/>
            <person name="Ritchie M.G."/>
            <person name="Robin C."/>
            <person name="Rogers Y.H."/>
            <person name="Rohde C."/>
            <person name="Rozas J."/>
            <person name="Rubenfield M.J."/>
            <person name="Ruiz A."/>
            <person name="Russo S."/>
            <person name="Salzberg S.L."/>
            <person name="Sanchez-Gracia A."/>
            <person name="Saranga D.J."/>
            <person name="Sato H."/>
            <person name="Schaeffer S.W."/>
            <person name="Schatz M.C."/>
            <person name="Schlenke T."/>
            <person name="Schwartz R."/>
            <person name="Segarra C."/>
            <person name="Singh R.S."/>
            <person name="Sirot L."/>
            <person name="Sirota M."/>
            <person name="Sisneros N.B."/>
            <person name="Smith C.D."/>
            <person name="Smith T.F."/>
            <person name="Spieth J."/>
            <person name="Stage D.E."/>
            <person name="Stark A."/>
            <person name="Stephan W."/>
            <person name="Strausberg R.L."/>
            <person name="Strempel S."/>
            <person name="Sturgill D."/>
            <person name="Sutton G."/>
            <person name="Sutton G.G."/>
            <person name="Tao W."/>
            <person name="Teichmann S."/>
            <person name="Tobari Y.N."/>
            <person name="Tomimura Y."/>
            <person name="Tsolas J.M."/>
            <person name="Valente V.L."/>
            <person name="Venter E."/>
            <person name="Venter J.C."/>
            <person name="Vicario S."/>
            <person name="Vieira F.G."/>
            <person name="Vilella A.J."/>
            <person name="Villasante A."/>
            <person name="Walenz B."/>
            <person name="Wang J."/>
            <person name="Wasserman M."/>
            <person name="Watts T."/>
            <person name="Wilson D."/>
            <person name="Wilson R.K."/>
            <person name="Wing R.A."/>
            <person name="Wolfner M.F."/>
            <person name="Wong A."/>
            <person name="Wong G.K."/>
            <person name="Wu C.I."/>
            <person name="Wu G."/>
            <person name="Yamamoto D."/>
            <person name="Yang H.P."/>
            <person name="Yang S.P."/>
            <person name="Yorke J.A."/>
            <person name="Yoshida K."/>
            <person name="Zdobnov E."/>
            <person name="Zhang P."/>
            <person name="Zhang Y."/>
            <person name="Zimin A.V."/>
            <person name="Baldwin J."/>
            <person name="Abdouelleil A."/>
            <person name="Abdulkadir J."/>
            <person name="Abebe A."/>
            <person name="Abera B."/>
            <person name="Abreu J."/>
            <person name="Acer S.C."/>
            <person name="Aftuck L."/>
            <person name="Alexander A."/>
            <person name="An P."/>
            <person name="Anderson E."/>
            <person name="Anderson S."/>
            <person name="Arachi H."/>
            <person name="Azer M."/>
            <person name="Bachantsang P."/>
            <person name="Barry A."/>
            <person name="Bayul T."/>
            <person name="Berlin A."/>
            <person name="Bessette D."/>
            <person name="Bloom T."/>
            <person name="Blye J."/>
            <person name="Boguslavskiy L."/>
            <person name="Bonnet C."/>
            <person name="Boukhgalter B."/>
            <person name="Bourzgui I."/>
            <person name="Brown A."/>
            <person name="Cahill P."/>
            <person name="Channer S."/>
            <person name="Cheshatsang Y."/>
            <person name="Chuda L."/>
            <person name="Citroen M."/>
            <person name="Collymore A."/>
            <person name="Cooke P."/>
            <person name="Costello M."/>
            <person name="D'Aco K."/>
            <person name="Daza R."/>
            <person name="De Haan G."/>
            <person name="DeGray S."/>
            <person name="DeMaso C."/>
            <person name="Dhargay N."/>
            <person name="Dooley K."/>
            <person name="Dooley E."/>
            <person name="Doricent M."/>
            <person name="Dorje P."/>
            <person name="Dorjee K."/>
            <person name="Dupes A."/>
            <person name="Elong R."/>
            <person name="Falk J."/>
            <person name="Farina A."/>
            <person name="Faro S."/>
            <person name="Ferguson D."/>
            <person name="Fisher S."/>
            <person name="Foley C.D."/>
            <person name="Franke A."/>
            <person name="Friedrich D."/>
            <person name="Gadbois L."/>
            <person name="Gearin G."/>
            <person name="Gearin C.R."/>
            <person name="Giannoukos G."/>
            <person name="Goode T."/>
            <person name="Graham J."/>
            <person name="Grandbois E."/>
            <person name="Grewal S."/>
            <person name="Gyaltsen K."/>
            <person name="Hafez N."/>
            <person name="Hagos B."/>
            <person name="Hall J."/>
            <person name="Henson C."/>
            <person name="Hollinger A."/>
            <person name="Honan T."/>
            <person name="Huard M.D."/>
            <person name="Hughes L."/>
            <person name="Hurhula B."/>
            <person name="Husby M.E."/>
            <person name="Kamat A."/>
            <person name="Kanga B."/>
            <person name="Kashin S."/>
            <person name="Khazanovich D."/>
            <person name="Kisner P."/>
            <person name="Lance K."/>
            <person name="Lara M."/>
            <person name="Lee W."/>
            <person name="Lennon N."/>
            <person name="Letendre F."/>
            <person name="LeVine R."/>
            <person name="Lipovsky A."/>
            <person name="Liu X."/>
            <person name="Liu J."/>
            <person name="Liu S."/>
            <person name="Lokyitsang T."/>
            <person name="Lokyitsang Y."/>
            <person name="Lubonja R."/>
            <person name="Lui A."/>
            <person name="MacDonald P."/>
            <person name="Magnisalis V."/>
            <person name="Maru K."/>
            <person name="Matthews C."/>
            <person name="McCusker W."/>
            <person name="McDonough S."/>
            <person name="Mehta T."/>
            <person name="Meldrim J."/>
            <person name="Meneus L."/>
            <person name="Mihai O."/>
            <person name="Mihalev A."/>
            <person name="Mihova T."/>
            <person name="Mittelman R."/>
            <person name="Mlenga V."/>
            <person name="Montmayeur A."/>
            <person name="Mulrain L."/>
            <person name="Navidi A."/>
            <person name="Naylor J."/>
            <person name="Negash T."/>
            <person name="Nguyen T."/>
            <person name="Nguyen N."/>
            <person name="Nicol R."/>
            <person name="Norbu C."/>
            <person name="Norbu N."/>
            <person name="Novod N."/>
            <person name="O'Neill B."/>
            <person name="Osman S."/>
            <person name="Markiewicz E."/>
            <person name="Oyono O.L."/>
            <person name="Patti C."/>
            <person name="Phunkhang P."/>
            <person name="Pierre F."/>
            <person name="Priest M."/>
            <person name="Raghuraman S."/>
            <person name="Rege F."/>
            <person name="Reyes R."/>
            <person name="Rise C."/>
            <person name="Rogov P."/>
            <person name="Ross K."/>
            <person name="Ryan E."/>
            <person name="Settipalli S."/>
            <person name="Shea T."/>
            <person name="Sherpa N."/>
            <person name="Shi L."/>
            <person name="Shih D."/>
            <person name="Sparrow T."/>
            <person name="Spaulding J."/>
            <person name="Stalker J."/>
            <person name="Stange-Thomann N."/>
            <person name="Stavropoulos S."/>
            <person name="Stone C."/>
            <person name="Strader C."/>
            <person name="Tesfaye S."/>
            <person name="Thomson T."/>
            <person name="Thoulutsang Y."/>
            <person name="Thoulutsang D."/>
            <person name="Topham K."/>
            <person name="Topping I."/>
            <person name="Tsamla T."/>
            <person name="Vassiliev H."/>
            <person name="Vo A."/>
            <person name="Wangchuk T."/>
            <person name="Wangdi T."/>
            <person name="Weiand M."/>
            <person name="Wilkinson J."/>
            <person name="Wilson A."/>
            <person name="Yadav S."/>
            <person name="Young G."/>
            <person name="Yu Q."/>
            <person name="Zembek L."/>
            <person name="Zhong D."/>
            <person name="Zimmer A."/>
            <person name="Zwirko Z."/>
            <person name="Jaffe D.B."/>
            <person name="Alvarez P."/>
            <person name="Brockman W."/>
            <person name="Butler J."/>
            <person name="Chin C."/>
            <person name="Gnerre S."/>
            <person name="Grabherr M."/>
            <person name="Kleber M."/>
            <person name="Mauceli E."/>
            <person name="MacCallum I."/>
        </authorList>
    </citation>
    <scope>NUCLEOTIDE SEQUENCE [LARGE SCALE GENOMIC DNA]</scope>
    <source>
        <strain evidence="3">Tai18E2 / Tucson 14021-0261.01</strain>
    </source>
</reference>
<dbReference type="InterPro" id="IPR010512">
    <property type="entry name" value="DUF1091"/>
</dbReference>
<dbReference type="PhylomeDB" id="B4PMN9"/>
<gene>
    <name evidence="2" type="primary">Dyak\GE10914</name>
    <name evidence="2" type="synonym">dyak_GLEANR_10798</name>
    <name evidence="2" type="synonym">GE10914</name>
    <name evidence="2" type="ORF">Dyak_GE10914</name>
</gene>
<dbReference type="OMA" id="FAVVRIY"/>
<feature type="signal peptide" evidence="1">
    <location>
        <begin position="1"/>
        <end position="23"/>
    </location>
</feature>
<dbReference type="SMART" id="SM00697">
    <property type="entry name" value="DM8"/>
    <property type="match status" value="1"/>
</dbReference>
<dbReference type="EMBL" id="CM000160">
    <property type="protein sequence ID" value="EDW99173.1"/>
    <property type="molecule type" value="Genomic_DNA"/>
</dbReference>
<dbReference type="HOGENOM" id="CLU_116900_0_0_1"/>
<dbReference type="Pfam" id="PF06477">
    <property type="entry name" value="DUF1091"/>
    <property type="match status" value="1"/>
</dbReference>
<organism evidence="2 3">
    <name type="scientific">Drosophila yakuba</name>
    <name type="common">Fruit fly</name>
    <dbReference type="NCBI Taxonomy" id="7245"/>
    <lineage>
        <taxon>Eukaryota</taxon>
        <taxon>Metazoa</taxon>
        <taxon>Ecdysozoa</taxon>
        <taxon>Arthropoda</taxon>
        <taxon>Hexapoda</taxon>
        <taxon>Insecta</taxon>
        <taxon>Pterygota</taxon>
        <taxon>Neoptera</taxon>
        <taxon>Endopterygota</taxon>
        <taxon>Diptera</taxon>
        <taxon>Brachycera</taxon>
        <taxon>Muscomorpha</taxon>
        <taxon>Ephydroidea</taxon>
        <taxon>Drosophilidae</taxon>
        <taxon>Drosophila</taxon>
        <taxon>Sophophora</taxon>
    </lineage>
</organism>
<accession>B4PMN9</accession>
<evidence type="ECO:0008006" key="4">
    <source>
        <dbReference type="Google" id="ProtNLM"/>
    </source>
</evidence>
<dbReference type="Proteomes" id="UP000002282">
    <property type="component" value="Chromosome 3R"/>
</dbReference>
<evidence type="ECO:0000256" key="1">
    <source>
        <dbReference type="SAM" id="SignalP"/>
    </source>
</evidence>
<sequence length="179" mass="21269">MSAKEMYLVLSVFLFYTVMKTNSVFEFTNINCTSIDIKVGEYEYCYLKSINRSYKYVSGKYKLYQKSLANIKVNFRMWKRLNGYKPFLYNITVDICQFLKNQKSKPVIKYIFDSFTEYSNMNHSCPYTGDLIVDKLPVGFMNYRMTDVLPIPEGNYMIEFYFLRLNSIIARTQVFFTIS</sequence>
<keyword evidence="1" id="KW-0732">Signal</keyword>
<dbReference type="PANTHER" id="PTHR20898">
    <property type="entry name" value="DAEDALUS ON 3-RELATED-RELATED"/>
    <property type="match status" value="1"/>
</dbReference>
<evidence type="ECO:0000313" key="3">
    <source>
        <dbReference type="Proteomes" id="UP000002282"/>
    </source>
</evidence>
<proteinExistence type="predicted"/>
<feature type="chain" id="PRO_5002818651" description="MD-2-related lipid-recognition domain-containing protein" evidence="1">
    <location>
        <begin position="24"/>
        <end position="179"/>
    </location>
</feature>
<dbReference type="OrthoDB" id="7727171at2759"/>
<dbReference type="KEGG" id="dya:Dyak_GE10914"/>
<reference evidence="2 3" key="2">
    <citation type="journal article" date="2007" name="PLoS Biol.">
        <title>Principles of genome evolution in the Drosophila melanogaster species group.</title>
        <authorList>
            <person name="Ranz J.M."/>
            <person name="Maurin D."/>
            <person name="Chan Y.S."/>
            <person name="von Grotthuss M."/>
            <person name="Hillier L.W."/>
            <person name="Roote J."/>
            <person name="Ashburner M."/>
            <person name="Bergman C.M."/>
        </authorList>
    </citation>
    <scope>NUCLEOTIDE SEQUENCE [LARGE SCALE GENOMIC DNA]</scope>
    <source>
        <strain evidence="3">Tai18E2 / Tucson 14021-0261.01</strain>
    </source>
</reference>
<evidence type="ECO:0000313" key="2">
    <source>
        <dbReference type="EMBL" id="EDW99173.1"/>
    </source>
</evidence>